<comment type="caution">
    <text evidence="2">The sequence shown here is derived from an EMBL/GenBank/DDBJ whole genome shotgun (WGS) entry which is preliminary data.</text>
</comment>
<evidence type="ECO:0000256" key="1">
    <source>
        <dbReference type="SAM" id="MobiDB-lite"/>
    </source>
</evidence>
<gene>
    <name evidence="2" type="ORF">QBC42DRAFT_181783</name>
</gene>
<reference evidence="2" key="2">
    <citation type="submission" date="2023-06" db="EMBL/GenBank/DDBJ databases">
        <authorList>
            <consortium name="Lawrence Berkeley National Laboratory"/>
            <person name="Mondo S.J."/>
            <person name="Hensen N."/>
            <person name="Bonometti L."/>
            <person name="Westerberg I."/>
            <person name="Brannstrom I.O."/>
            <person name="Guillou S."/>
            <person name="Cros-Aarteil S."/>
            <person name="Calhoun S."/>
            <person name="Haridas S."/>
            <person name="Kuo A."/>
            <person name="Pangilinan J."/>
            <person name="Riley R."/>
            <person name="Labutti K."/>
            <person name="Andreopoulos B."/>
            <person name="Lipzen A."/>
            <person name="Chen C."/>
            <person name="Yanf M."/>
            <person name="Daum C."/>
            <person name="Ng V."/>
            <person name="Clum A."/>
            <person name="Steindorff A."/>
            <person name="Ohm R."/>
            <person name="Martin F."/>
            <person name="Silar P."/>
            <person name="Natvig D."/>
            <person name="Lalanne C."/>
            <person name="Gautier V."/>
            <person name="Ament-Velasquez S.L."/>
            <person name="Kruys A."/>
            <person name="Hutchinson M.I."/>
            <person name="Powell A.J."/>
            <person name="Barry K."/>
            <person name="Miller A.N."/>
            <person name="Grigoriev I.V."/>
            <person name="Debuchy R."/>
            <person name="Gladieux P."/>
            <person name="Thoren M.H."/>
            <person name="Johannesson H."/>
        </authorList>
    </citation>
    <scope>NUCLEOTIDE SEQUENCE</scope>
    <source>
        <strain evidence="2">PSN324</strain>
    </source>
</reference>
<name>A0AAV9HM21_9PEZI</name>
<protein>
    <submittedName>
        <fullName evidence="2">Uncharacterized protein</fullName>
    </submittedName>
</protein>
<dbReference type="EMBL" id="MU865020">
    <property type="protein sequence ID" value="KAK4460101.1"/>
    <property type="molecule type" value="Genomic_DNA"/>
</dbReference>
<feature type="region of interest" description="Disordered" evidence="1">
    <location>
        <begin position="1"/>
        <end position="41"/>
    </location>
</feature>
<sequence length="308" mass="34652">MVSTELSSTTCPPVSASSAPPPASTLPTSPESTKNDDDDPPTVRFTSIRKLFNTIDSTPGDFLVVTDVSPDQFSQIERAREKRLRKFRFRRYSEASRILIITITLVIHEILHLDLYQQFYIQLVQNGMQKCWLSCGASFYRSLQGYPAGGGGEGDSTGGPAAERGKKGGWPTLVINAGYTEPLRELHNDMRWWFSASDHQVKIVLLAKFYRTRSVIVLEKWEEEEAQPRQGATTTRRFAAVRFQPILRQTTTIAQNTTTNPFSYNVTGGALILSFRLLFLRDPGPGEADVVFTIQDLEEYAESVWYQV</sequence>
<accession>A0AAV9HM21</accession>
<keyword evidence="3" id="KW-1185">Reference proteome</keyword>
<dbReference type="Proteomes" id="UP001321749">
    <property type="component" value="Unassembled WGS sequence"/>
</dbReference>
<evidence type="ECO:0000313" key="2">
    <source>
        <dbReference type="EMBL" id="KAK4460101.1"/>
    </source>
</evidence>
<evidence type="ECO:0000313" key="3">
    <source>
        <dbReference type="Proteomes" id="UP001321749"/>
    </source>
</evidence>
<reference evidence="2" key="1">
    <citation type="journal article" date="2023" name="Mol. Phylogenet. Evol.">
        <title>Genome-scale phylogeny and comparative genomics of the fungal order Sordariales.</title>
        <authorList>
            <person name="Hensen N."/>
            <person name="Bonometti L."/>
            <person name="Westerberg I."/>
            <person name="Brannstrom I.O."/>
            <person name="Guillou S."/>
            <person name="Cros-Aarteil S."/>
            <person name="Calhoun S."/>
            <person name="Haridas S."/>
            <person name="Kuo A."/>
            <person name="Mondo S."/>
            <person name="Pangilinan J."/>
            <person name="Riley R."/>
            <person name="LaButti K."/>
            <person name="Andreopoulos B."/>
            <person name="Lipzen A."/>
            <person name="Chen C."/>
            <person name="Yan M."/>
            <person name="Daum C."/>
            <person name="Ng V."/>
            <person name="Clum A."/>
            <person name="Steindorff A."/>
            <person name="Ohm R.A."/>
            <person name="Martin F."/>
            <person name="Silar P."/>
            <person name="Natvig D.O."/>
            <person name="Lalanne C."/>
            <person name="Gautier V."/>
            <person name="Ament-Velasquez S.L."/>
            <person name="Kruys A."/>
            <person name="Hutchinson M.I."/>
            <person name="Powell A.J."/>
            <person name="Barry K."/>
            <person name="Miller A.N."/>
            <person name="Grigoriev I.V."/>
            <person name="Debuchy R."/>
            <person name="Gladieux P."/>
            <person name="Hiltunen Thoren M."/>
            <person name="Johannesson H."/>
        </authorList>
    </citation>
    <scope>NUCLEOTIDE SEQUENCE</scope>
    <source>
        <strain evidence="2">PSN324</strain>
    </source>
</reference>
<feature type="compositionally biased region" description="Low complexity" evidence="1">
    <location>
        <begin position="7"/>
        <end position="18"/>
    </location>
</feature>
<proteinExistence type="predicted"/>
<dbReference type="AlphaFoldDB" id="A0AAV9HM21"/>
<organism evidence="2 3">
    <name type="scientific">Cladorrhinum samala</name>
    <dbReference type="NCBI Taxonomy" id="585594"/>
    <lineage>
        <taxon>Eukaryota</taxon>
        <taxon>Fungi</taxon>
        <taxon>Dikarya</taxon>
        <taxon>Ascomycota</taxon>
        <taxon>Pezizomycotina</taxon>
        <taxon>Sordariomycetes</taxon>
        <taxon>Sordariomycetidae</taxon>
        <taxon>Sordariales</taxon>
        <taxon>Podosporaceae</taxon>
        <taxon>Cladorrhinum</taxon>
    </lineage>
</organism>